<dbReference type="InterPro" id="IPR011837">
    <property type="entry name" value="Glycogen_debranch_GlgX"/>
</dbReference>
<keyword evidence="6 13" id="KW-0328">Glycosyltransferase</keyword>
<dbReference type="CDD" id="cd02856">
    <property type="entry name" value="E_set_GDE_Isoamylase_N"/>
    <property type="match status" value="1"/>
</dbReference>
<dbReference type="PANTHER" id="PTHR43002">
    <property type="entry name" value="GLYCOGEN DEBRANCHING ENZYME"/>
    <property type="match status" value="1"/>
</dbReference>
<keyword evidence="7 13" id="KW-0808">Transferase</keyword>
<dbReference type="InterPro" id="IPR004193">
    <property type="entry name" value="Glyco_hydro_13_N"/>
</dbReference>
<dbReference type="InterPro" id="IPR006047">
    <property type="entry name" value="GH13_cat_dom"/>
</dbReference>
<evidence type="ECO:0000256" key="10">
    <source>
        <dbReference type="ARBA" id="ARBA00023295"/>
    </source>
</evidence>
<feature type="compositionally biased region" description="Basic and acidic residues" evidence="14">
    <location>
        <begin position="475"/>
        <end position="484"/>
    </location>
</feature>
<comment type="similarity">
    <text evidence="3">Belongs to the glycosyl hydrolase 13 family.</text>
</comment>
<dbReference type="RefSeq" id="WP_407049084.1">
    <property type="nucleotide sequence ID" value="NZ_CP158568.1"/>
</dbReference>
<evidence type="ECO:0000256" key="11">
    <source>
        <dbReference type="ARBA" id="ARBA00031423"/>
    </source>
</evidence>
<dbReference type="SMART" id="SM00642">
    <property type="entry name" value="Aamy"/>
    <property type="match status" value="1"/>
</dbReference>
<evidence type="ECO:0000256" key="8">
    <source>
        <dbReference type="ARBA" id="ARBA00022801"/>
    </source>
</evidence>
<evidence type="ECO:0000256" key="9">
    <source>
        <dbReference type="ARBA" id="ARBA00023277"/>
    </source>
</evidence>
<dbReference type="InterPro" id="IPR017853">
    <property type="entry name" value="GH"/>
</dbReference>
<comment type="similarity">
    <text evidence="2 13">Belongs to the disproportionating enzyme family.</text>
</comment>
<dbReference type="NCBIfam" id="TIGR02100">
    <property type="entry name" value="glgX_debranch"/>
    <property type="match status" value="1"/>
</dbReference>
<dbReference type="SUPFAM" id="SSF51445">
    <property type="entry name" value="(Trans)glycosidases"/>
    <property type="match status" value="2"/>
</dbReference>
<evidence type="ECO:0000256" key="5">
    <source>
        <dbReference type="ARBA" id="ARBA00020295"/>
    </source>
</evidence>
<dbReference type="EC" id="2.4.1.25" evidence="4 13"/>
<dbReference type="Gene3D" id="2.60.40.1180">
    <property type="entry name" value="Golgi alpha-mannosidase II"/>
    <property type="match status" value="1"/>
</dbReference>
<gene>
    <name evidence="16" type="primary">glgX</name>
    <name evidence="16" type="ORF">ABS361_18315</name>
</gene>
<keyword evidence="10 16" id="KW-0326">Glycosidase</keyword>
<keyword evidence="9 13" id="KW-0119">Carbohydrate metabolism</keyword>
<dbReference type="InterPro" id="IPR013780">
    <property type="entry name" value="Glyco_hydro_b"/>
</dbReference>
<dbReference type="Gene3D" id="2.60.40.10">
    <property type="entry name" value="Immunoglobulins"/>
    <property type="match status" value="1"/>
</dbReference>
<dbReference type="InterPro" id="IPR014756">
    <property type="entry name" value="Ig_E-set"/>
</dbReference>
<evidence type="ECO:0000256" key="3">
    <source>
        <dbReference type="ARBA" id="ARBA00008061"/>
    </source>
</evidence>
<reference evidence="16" key="1">
    <citation type="submission" date="2024-06" db="EMBL/GenBank/DDBJ databases">
        <title>Methylostella associata gen. nov., sp. nov., a novel Ancalomicrobiaceae-affiliated facultatively methylotrophic bacteria that feed on methanotrophs of the genus Methylococcus.</title>
        <authorList>
            <person name="Saltykova V."/>
            <person name="Danilova O.V."/>
            <person name="Oshkin I.Y."/>
            <person name="Belova S.E."/>
            <person name="Pimenov N.V."/>
            <person name="Dedysh S.N."/>
        </authorList>
    </citation>
    <scope>NUCLEOTIDE SEQUENCE</scope>
    <source>
        <strain evidence="16">S20</strain>
    </source>
</reference>
<dbReference type="Gene3D" id="3.20.20.80">
    <property type="entry name" value="Glycosidases"/>
    <property type="match status" value="2"/>
</dbReference>
<evidence type="ECO:0000256" key="6">
    <source>
        <dbReference type="ARBA" id="ARBA00022676"/>
    </source>
</evidence>
<organism evidence="16">
    <name type="scientific">Methyloraptor flagellatus</name>
    <dbReference type="NCBI Taxonomy" id="3162530"/>
    <lineage>
        <taxon>Bacteria</taxon>
        <taxon>Pseudomonadati</taxon>
        <taxon>Pseudomonadota</taxon>
        <taxon>Alphaproteobacteria</taxon>
        <taxon>Hyphomicrobiales</taxon>
        <taxon>Ancalomicrobiaceae</taxon>
        <taxon>Methyloraptor</taxon>
    </lineage>
</organism>
<protein>
    <recommendedName>
        <fullName evidence="5 13">4-alpha-glucanotransferase</fullName>
        <ecNumber evidence="4 13">2.4.1.25</ecNumber>
    </recommendedName>
    <alternativeName>
        <fullName evidence="11 13">Amylomaltase</fullName>
    </alternativeName>
    <alternativeName>
        <fullName evidence="12 13">Disproportionating enzyme</fullName>
    </alternativeName>
</protein>
<dbReference type="InterPro" id="IPR044505">
    <property type="entry name" value="GlgX_Isoamylase_N_E_set"/>
</dbReference>
<dbReference type="GO" id="GO:0004135">
    <property type="term" value="F:amylo-alpha-1,6-glucosidase activity"/>
    <property type="evidence" value="ECO:0007669"/>
    <property type="project" value="InterPro"/>
</dbReference>
<accession>A0AAU7XAA4</accession>
<evidence type="ECO:0000259" key="15">
    <source>
        <dbReference type="SMART" id="SM00642"/>
    </source>
</evidence>
<comment type="catalytic activity">
    <reaction evidence="1 13">
        <text>Transfers a segment of a (1-&gt;4)-alpha-D-glucan to a new position in an acceptor, which may be glucose or a (1-&gt;4)-alpha-D-glucan.</text>
        <dbReference type="EC" id="2.4.1.25"/>
    </reaction>
</comment>
<dbReference type="InterPro" id="IPR048458">
    <property type="entry name" value="MalQ_N"/>
</dbReference>
<keyword evidence="8 16" id="KW-0378">Hydrolase</keyword>
<dbReference type="SUPFAM" id="SSF81296">
    <property type="entry name" value="E set domains"/>
    <property type="match status" value="1"/>
</dbReference>
<dbReference type="EMBL" id="CP158568">
    <property type="protein sequence ID" value="XBY43988.1"/>
    <property type="molecule type" value="Genomic_DNA"/>
</dbReference>
<evidence type="ECO:0000256" key="12">
    <source>
        <dbReference type="ARBA" id="ARBA00031501"/>
    </source>
</evidence>
<dbReference type="NCBIfam" id="TIGR00217">
    <property type="entry name" value="malQ"/>
    <property type="match status" value="1"/>
</dbReference>
<feature type="region of interest" description="Disordered" evidence="14">
    <location>
        <begin position="472"/>
        <end position="503"/>
    </location>
</feature>
<name>A0AAU7XAA4_9HYPH</name>
<dbReference type="GO" id="GO:0004134">
    <property type="term" value="F:4-alpha-glucanotransferase activity"/>
    <property type="evidence" value="ECO:0007669"/>
    <property type="project" value="UniProtKB-EC"/>
</dbReference>
<dbReference type="CDD" id="cd11326">
    <property type="entry name" value="AmyAc_Glg_debranch"/>
    <property type="match status" value="1"/>
</dbReference>
<dbReference type="InterPro" id="IPR013783">
    <property type="entry name" value="Ig-like_fold"/>
</dbReference>
<evidence type="ECO:0000256" key="14">
    <source>
        <dbReference type="SAM" id="MobiDB-lite"/>
    </source>
</evidence>
<dbReference type="SUPFAM" id="SSF51011">
    <property type="entry name" value="Glycosyl hydrolase domain"/>
    <property type="match status" value="1"/>
</dbReference>
<evidence type="ECO:0000256" key="7">
    <source>
        <dbReference type="ARBA" id="ARBA00022679"/>
    </source>
</evidence>
<dbReference type="InterPro" id="IPR003385">
    <property type="entry name" value="Glyco_hydro_77"/>
</dbReference>
<evidence type="ECO:0000313" key="16">
    <source>
        <dbReference type="EMBL" id="XBY43988.1"/>
    </source>
</evidence>
<dbReference type="GO" id="GO:0005980">
    <property type="term" value="P:glycogen catabolic process"/>
    <property type="evidence" value="ECO:0007669"/>
    <property type="project" value="InterPro"/>
</dbReference>
<evidence type="ECO:0000256" key="4">
    <source>
        <dbReference type="ARBA" id="ARBA00012560"/>
    </source>
</evidence>
<evidence type="ECO:0000256" key="2">
    <source>
        <dbReference type="ARBA" id="ARBA00005684"/>
    </source>
</evidence>
<sequence>MTDPAFRPADGPGRPEPLGVTVVADGVNVAVYSAHAEAIEFCLFAAGPDGADVETRVRLPEHSGDVFHGFIGGVAPGARYGLRAHGPFEPQRGHRFNPAKLLVDPYATRLDRPFALHTRQFGHHVGDPDADLGADAVDSAAVVPKAIVEAPAELAPVARPDIPWDRTIVYEASVKGLSALNPAVPEAIRGTFAGLGTPASIQYLTDLGITTLEILPAMTWVDERHLPALGLSNAWGYNPVAFLAPDPRLAPGGWAEVRAAVDALHGAGIEVILDVVLNHSGESDELGPTLSLRGLDNASYYRLRPDAPRYNINDTGCGNTLALDRPAMLRLGLDALRQWAIHGGLDGFRFDLAATLGRTETGFDPHAGFLSAIAQDPVLRGLKLIAEPWDIGPGGYQPGRFPAAWGEWNDRYRDDVRRFWRGDGHMVGALATRLAGSEDLFGSKRRPSRSINFVTAHDGFTLADLVSHAHKRNRANGEDNRDGTDANLSWNNGVEGPSDDPAVRDARLRDQKALIVTLAVSRGTPMLAMGAEAGRSQDGNNNSYAQDNALNWLDHAAIDTGLLAFTRRALALRAAHPALYADRFLTGAAGADGIADVEWCRADGEPMDGGAWNDPGTGTLTMVLAAPDEQDEIDRVAVVVHRDRQAVRVAPPWNRMGFRWQVALDSAAETTGEPTAAEGPFDVAARSVVVLEEIRVDARARQAPPGADLTDRLAQAAGIAPDWWDEMGGHHRVPEDSKRALLGAMGLDTSTRGAAADALERLAADGVLRPVPRTTVAWDDRPARLVVPEATARGGAVDLVLTLEDGSIRAVRTGADPGSAGAFQAPDGRRGRSLALDLGALPLGVHQVRLADRPETCGAVVVAPRRAFRPQDLETRRFGIGAHLYALARPGDQGIGDFTTLARLGTSAARAGAVTVGLNPLHALFAGERERASPYHPSDRRCLDPIYIDLAALGDADPAGAARRVLAERQATADALSAARSIDYPAVWALKQAALRAAFDGFEALRATRPDAAPLRAFADFVTAGGPPLARFARFEALAARHAGPWPTWPAETVRADDPGPVEDARFALYLQWVADRQLAAAAEASRAAGLSLGFYRDLAVGAAPDGAETWPGDADASGANGFALGASIGAPPDLFSAEGQVWNLPPPIPLVQEAIAGADFAALLAANMRHAGILRIDHVMGLRRLFWVPAGAAGRDGAYVTAPFELLLARLTLESVRARVAVVGEDLGTVPDGFRERLALADILSYRVLWFERDGTGFRPPARWPDRAAACVSTHDLPTLEGWWQGADIAERQALGFLDAAGVAEAEAARRAEKTLLVQTIGATAARPEVDGPGIDSLNADRPDAGNADPVQPLTDAEAAAVHAHVSAAPSCLMLAQADDLAGEVAAVNLPGTDRERPNWRRRLRVGVDDLCETPRARAILAALTDRGAHPSEPG</sequence>
<dbReference type="Pfam" id="PF02922">
    <property type="entry name" value="CBM_48"/>
    <property type="match status" value="1"/>
</dbReference>
<feature type="domain" description="Glycosyl hydrolase family 13 catalytic" evidence="15">
    <location>
        <begin position="182"/>
        <end position="573"/>
    </location>
</feature>
<dbReference type="Pfam" id="PF02446">
    <property type="entry name" value="Glyco_hydro_77"/>
    <property type="match status" value="1"/>
</dbReference>
<dbReference type="Pfam" id="PF21226">
    <property type="entry name" value="MalQ_N"/>
    <property type="match status" value="1"/>
</dbReference>
<evidence type="ECO:0000256" key="1">
    <source>
        <dbReference type="ARBA" id="ARBA00000439"/>
    </source>
</evidence>
<proteinExistence type="inferred from homology"/>
<dbReference type="KEGG" id="mflg:ABS361_18315"/>
<evidence type="ECO:0000256" key="13">
    <source>
        <dbReference type="RuleBase" id="RU361207"/>
    </source>
</evidence>